<organism evidence="1 2">
    <name type="scientific">Anaerobacillus arseniciselenatis</name>
    <dbReference type="NCBI Taxonomy" id="85682"/>
    <lineage>
        <taxon>Bacteria</taxon>
        <taxon>Bacillati</taxon>
        <taxon>Bacillota</taxon>
        <taxon>Bacilli</taxon>
        <taxon>Bacillales</taxon>
        <taxon>Bacillaceae</taxon>
        <taxon>Anaerobacillus</taxon>
    </lineage>
</organism>
<dbReference type="AlphaFoldDB" id="A0A1S2LK89"/>
<dbReference type="Pfam" id="PF06949">
    <property type="entry name" value="DUF1292"/>
    <property type="match status" value="1"/>
</dbReference>
<dbReference type="OrthoDB" id="2382047at2"/>
<evidence type="ECO:0000313" key="1">
    <source>
        <dbReference type="EMBL" id="OIJ12932.1"/>
    </source>
</evidence>
<dbReference type="InterPro" id="IPR009711">
    <property type="entry name" value="UPF0473"/>
</dbReference>
<comment type="caution">
    <text evidence="1">The sequence shown here is derived from an EMBL/GenBank/DDBJ whole genome shotgun (WGS) entry which is preliminary data.</text>
</comment>
<evidence type="ECO:0000313" key="2">
    <source>
        <dbReference type="Proteomes" id="UP000180098"/>
    </source>
</evidence>
<keyword evidence="2" id="KW-1185">Reference proteome</keyword>
<reference evidence="1 2" key="1">
    <citation type="submission" date="2016-10" db="EMBL/GenBank/DDBJ databases">
        <title>Draft genome sequences of four alkaliphilic bacteria belonging to the Anaerobacillus genus.</title>
        <authorList>
            <person name="Bassil N.M."/>
            <person name="Lloyd J.R."/>
        </authorList>
    </citation>
    <scope>NUCLEOTIDE SEQUENCE [LARGE SCALE GENOMIC DNA]</scope>
    <source>
        <strain evidence="1 2">DSM 15340</strain>
    </source>
</reference>
<accession>A0A1S2LK89</accession>
<protein>
    <submittedName>
        <fullName evidence="1">DUF1292 domain-containing protein</fullName>
    </submittedName>
</protein>
<name>A0A1S2LK89_9BACI</name>
<dbReference type="RefSeq" id="WP_071313239.1">
    <property type="nucleotide sequence ID" value="NZ_MLQQ01000018.1"/>
</dbReference>
<proteinExistence type="predicted"/>
<sequence length="92" mass="10702">MENEHLRDKITIEDDEGNVEDYNVEALFDMEENSYALLRSHEETLLMRIEENEDEQYLVGITDPVERDSILDAYQIAVDANPAETNGQDHHH</sequence>
<dbReference type="EMBL" id="MLQQ01000018">
    <property type="protein sequence ID" value="OIJ12932.1"/>
    <property type="molecule type" value="Genomic_DNA"/>
</dbReference>
<dbReference type="Proteomes" id="UP000180098">
    <property type="component" value="Unassembled WGS sequence"/>
</dbReference>
<gene>
    <name evidence="1" type="ORF">BKP35_10230</name>
</gene>